<dbReference type="GO" id="GO:0005546">
    <property type="term" value="F:phosphatidylinositol-4,5-bisphosphate binding"/>
    <property type="evidence" value="ECO:0007669"/>
    <property type="project" value="TreeGrafter"/>
</dbReference>
<accession>A0AAV1YSH8</accession>
<dbReference type="Pfam" id="PF07651">
    <property type="entry name" value="ANTH"/>
    <property type="match status" value="1"/>
</dbReference>
<dbReference type="GO" id="GO:0030136">
    <property type="term" value="C:clathrin-coated vesicle"/>
    <property type="evidence" value="ECO:0007669"/>
    <property type="project" value="InterPro"/>
</dbReference>
<feature type="non-terminal residue" evidence="2">
    <location>
        <position position="81"/>
    </location>
</feature>
<comment type="caution">
    <text evidence="2">The sequence shown here is derived from an EMBL/GenBank/DDBJ whole genome shotgun (WGS) entry which is preliminary data.</text>
</comment>
<dbReference type="GO" id="GO:0098894">
    <property type="term" value="C:extrinsic component of presynaptic endocytic zone membrane"/>
    <property type="evidence" value="ECO:0007669"/>
    <property type="project" value="TreeGrafter"/>
</dbReference>
<dbReference type="GO" id="GO:0048268">
    <property type="term" value="P:clathrin coat assembly"/>
    <property type="evidence" value="ECO:0007669"/>
    <property type="project" value="InterPro"/>
</dbReference>
<proteinExistence type="predicted"/>
<dbReference type="InterPro" id="IPR014712">
    <property type="entry name" value="ANTH_dom_sf"/>
</dbReference>
<organism evidence="2 3">
    <name type="scientific">Larinioides sclopetarius</name>
    <dbReference type="NCBI Taxonomy" id="280406"/>
    <lineage>
        <taxon>Eukaryota</taxon>
        <taxon>Metazoa</taxon>
        <taxon>Ecdysozoa</taxon>
        <taxon>Arthropoda</taxon>
        <taxon>Chelicerata</taxon>
        <taxon>Arachnida</taxon>
        <taxon>Araneae</taxon>
        <taxon>Araneomorphae</taxon>
        <taxon>Entelegynae</taxon>
        <taxon>Araneoidea</taxon>
        <taxon>Araneidae</taxon>
        <taxon>Larinioides</taxon>
    </lineage>
</organism>
<dbReference type="SUPFAM" id="SSF89009">
    <property type="entry name" value="GAT-like domain"/>
    <property type="match status" value="1"/>
</dbReference>
<dbReference type="GO" id="GO:0008021">
    <property type="term" value="C:synaptic vesicle"/>
    <property type="evidence" value="ECO:0007669"/>
    <property type="project" value="TreeGrafter"/>
</dbReference>
<evidence type="ECO:0000313" key="2">
    <source>
        <dbReference type="EMBL" id="CAL1261279.1"/>
    </source>
</evidence>
<dbReference type="Proteomes" id="UP001497382">
    <property type="component" value="Unassembled WGS sequence"/>
</dbReference>
<dbReference type="InterPro" id="IPR011417">
    <property type="entry name" value="ANTH_dom"/>
</dbReference>
<dbReference type="GO" id="GO:0005545">
    <property type="term" value="F:1-phosphatidylinositol binding"/>
    <property type="evidence" value="ECO:0007669"/>
    <property type="project" value="InterPro"/>
</dbReference>
<gene>
    <name evidence="2" type="ORF">LARSCL_LOCUS312</name>
</gene>
<feature type="domain" description="AP180 N-terminal homology (ANTH)" evidence="1">
    <location>
        <begin position="1"/>
        <end position="81"/>
    </location>
</feature>
<evidence type="ECO:0000313" key="3">
    <source>
        <dbReference type="Proteomes" id="UP001497382"/>
    </source>
</evidence>
<dbReference type="EMBL" id="CAXIEN010000002">
    <property type="protein sequence ID" value="CAL1261279.1"/>
    <property type="molecule type" value="Genomic_DNA"/>
</dbReference>
<dbReference type="GO" id="GO:0005905">
    <property type="term" value="C:clathrin-coated pit"/>
    <property type="evidence" value="ECO:0007669"/>
    <property type="project" value="TreeGrafter"/>
</dbReference>
<dbReference type="GO" id="GO:0072583">
    <property type="term" value="P:clathrin-dependent endocytosis"/>
    <property type="evidence" value="ECO:0007669"/>
    <property type="project" value="InterPro"/>
</dbReference>
<reference evidence="2 3" key="1">
    <citation type="submission" date="2024-04" db="EMBL/GenBank/DDBJ databases">
        <authorList>
            <person name="Rising A."/>
            <person name="Reimegard J."/>
            <person name="Sonavane S."/>
            <person name="Akerstrom W."/>
            <person name="Nylinder S."/>
            <person name="Hedman E."/>
            <person name="Kallberg Y."/>
        </authorList>
    </citation>
    <scope>NUCLEOTIDE SEQUENCE [LARGE SCALE GENOMIC DNA]</scope>
</reference>
<dbReference type="GO" id="GO:0000149">
    <property type="term" value="F:SNARE binding"/>
    <property type="evidence" value="ECO:0007669"/>
    <property type="project" value="TreeGrafter"/>
</dbReference>
<protein>
    <recommendedName>
        <fullName evidence="1">AP180 N-terminal homology (ANTH) domain-containing protein</fullName>
    </recommendedName>
</protein>
<evidence type="ECO:0000259" key="1">
    <source>
        <dbReference type="Pfam" id="PF07651"/>
    </source>
</evidence>
<dbReference type="AlphaFoldDB" id="A0AAV1YSH8"/>
<dbReference type="GO" id="GO:0016185">
    <property type="term" value="P:synaptic vesicle budding from presynaptic endocytic zone membrane"/>
    <property type="evidence" value="ECO:0007669"/>
    <property type="project" value="TreeGrafter"/>
</dbReference>
<dbReference type="PANTHER" id="PTHR22951">
    <property type="entry name" value="CLATHRIN ASSEMBLY PROTEIN"/>
    <property type="match status" value="1"/>
</dbReference>
<name>A0AAV1YSH8_9ARAC</name>
<sequence length="81" mass="9494">MNTESLLKTLLVLHEQLEALIEFDCNPDDLTNGVMNSCFVLLYRDLIQLFAAYNDGIIDLFEKYFTMKKKHCKEALDIYKK</sequence>
<dbReference type="InterPro" id="IPR045192">
    <property type="entry name" value="AP180-like"/>
</dbReference>
<dbReference type="Gene3D" id="1.20.58.150">
    <property type="entry name" value="ANTH domain"/>
    <property type="match status" value="1"/>
</dbReference>
<keyword evidence="3" id="KW-1185">Reference proteome</keyword>
<dbReference type="PANTHER" id="PTHR22951:SF5">
    <property type="entry name" value="PHOSPHATIDYLINOSITOL-BINDING CLATHRIN ASSEMBLY PROTEIN LAP"/>
    <property type="match status" value="1"/>
</dbReference>
<dbReference type="GO" id="GO:0032050">
    <property type="term" value="F:clathrin heavy chain binding"/>
    <property type="evidence" value="ECO:0007669"/>
    <property type="project" value="TreeGrafter"/>
</dbReference>